<accession>A0A9X2FB42</accession>
<evidence type="ECO:0000256" key="1">
    <source>
        <dbReference type="ARBA" id="ARBA00007074"/>
    </source>
</evidence>
<comment type="caution">
    <text evidence="6">The sequence shown here is derived from an EMBL/GenBank/DDBJ whole genome shotgun (WGS) entry which is preliminary data.</text>
</comment>
<dbReference type="PANTHER" id="PTHR47053:SF1">
    <property type="entry name" value="MUREIN DD-ENDOPEPTIDASE MEPH-RELATED"/>
    <property type="match status" value="1"/>
</dbReference>
<dbReference type="Gene3D" id="3.90.1720.10">
    <property type="entry name" value="endopeptidase domain like (from Nostoc punctiforme)"/>
    <property type="match status" value="1"/>
</dbReference>
<dbReference type="Pfam" id="PF00877">
    <property type="entry name" value="NLPC_P60"/>
    <property type="match status" value="1"/>
</dbReference>
<keyword evidence="3" id="KW-0378">Hydrolase</keyword>
<keyword evidence="4" id="KW-0788">Thiol protease</keyword>
<evidence type="ECO:0000259" key="5">
    <source>
        <dbReference type="PROSITE" id="PS51935"/>
    </source>
</evidence>
<sequence length="347" mass="37992">MESDLVGKSERLPQYIEFFRSQLANDTRLFAFDVTASQAESGKVNLEGYVEFPQTRTGLVGFLTALGFEVSDEKVETLPSASLGKKAFGLVKATHTLCYDQPEKPREVMTDCLMGEPLFLLREEGDCLLVHSGEGYLGYVAAADVQRVDAQAFAEYPTENAVQLTSDYTLQDGLVLPLGAILKRLPSQKGSVSVALPGGKTVELPPGSCQPSRPTPGAIEKAVTSGQQLLGTPYHWGGKTSLGVDCSGLVQVSFATSGVQLPRDANQQFLLGQLVATRWYRDGLRRGDTLYFLGEYGRIRHTAIYLGDDRFLHAVMPKVTIGSFNPEHEDYDPKRTASFAFGKRLWP</sequence>
<organism evidence="6 7">
    <name type="scientific">Aeoliella straminimaris</name>
    <dbReference type="NCBI Taxonomy" id="2954799"/>
    <lineage>
        <taxon>Bacteria</taxon>
        <taxon>Pseudomonadati</taxon>
        <taxon>Planctomycetota</taxon>
        <taxon>Planctomycetia</taxon>
        <taxon>Pirellulales</taxon>
        <taxon>Lacipirellulaceae</taxon>
        <taxon>Aeoliella</taxon>
    </lineage>
</organism>
<dbReference type="InterPro" id="IPR000064">
    <property type="entry name" value="NLP_P60_dom"/>
</dbReference>
<comment type="similarity">
    <text evidence="1">Belongs to the peptidase C40 family.</text>
</comment>
<reference evidence="6" key="1">
    <citation type="submission" date="2022-06" db="EMBL/GenBank/DDBJ databases">
        <title>Aeoliella straminimaris, a novel planctomycete from sediments.</title>
        <authorList>
            <person name="Vitorino I.R."/>
            <person name="Lage O.M."/>
        </authorList>
    </citation>
    <scope>NUCLEOTIDE SEQUENCE</scope>
    <source>
        <strain evidence="6">ICT_H6.2</strain>
    </source>
</reference>
<dbReference type="SUPFAM" id="SSF54001">
    <property type="entry name" value="Cysteine proteinases"/>
    <property type="match status" value="1"/>
</dbReference>
<evidence type="ECO:0000256" key="2">
    <source>
        <dbReference type="ARBA" id="ARBA00022670"/>
    </source>
</evidence>
<proteinExistence type="inferred from homology"/>
<gene>
    <name evidence="6" type="ORF">NG895_02515</name>
</gene>
<dbReference type="InterPro" id="IPR038765">
    <property type="entry name" value="Papain-like_cys_pep_sf"/>
</dbReference>
<feature type="domain" description="NlpC/P60" evidence="5">
    <location>
        <begin position="216"/>
        <end position="347"/>
    </location>
</feature>
<dbReference type="InterPro" id="IPR051202">
    <property type="entry name" value="Peptidase_C40"/>
</dbReference>
<dbReference type="PROSITE" id="PS51935">
    <property type="entry name" value="NLPC_P60"/>
    <property type="match status" value="1"/>
</dbReference>
<evidence type="ECO:0000256" key="3">
    <source>
        <dbReference type="ARBA" id="ARBA00022801"/>
    </source>
</evidence>
<dbReference type="AlphaFoldDB" id="A0A9X2FB42"/>
<dbReference type="GO" id="GO:0008234">
    <property type="term" value="F:cysteine-type peptidase activity"/>
    <property type="evidence" value="ECO:0007669"/>
    <property type="project" value="UniProtKB-KW"/>
</dbReference>
<dbReference type="EMBL" id="JAMXLR010000011">
    <property type="protein sequence ID" value="MCO6042771.1"/>
    <property type="molecule type" value="Genomic_DNA"/>
</dbReference>
<dbReference type="PANTHER" id="PTHR47053">
    <property type="entry name" value="MUREIN DD-ENDOPEPTIDASE MEPH-RELATED"/>
    <property type="match status" value="1"/>
</dbReference>
<keyword evidence="7" id="KW-1185">Reference proteome</keyword>
<evidence type="ECO:0000313" key="7">
    <source>
        <dbReference type="Proteomes" id="UP001155241"/>
    </source>
</evidence>
<dbReference type="Proteomes" id="UP001155241">
    <property type="component" value="Unassembled WGS sequence"/>
</dbReference>
<evidence type="ECO:0000256" key="4">
    <source>
        <dbReference type="ARBA" id="ARBA00022807"/>
    </source>
</evidence>
<dbReference type="GO" id="GO:0006508">
    <property type="term" value="P:proteolysis"/>
    <property type="evidence" value="ECO:0007669"/>
    <property type="project" value="UniProtKB-KW"/>
</dbReference>
<name>A0A9X2FB42_9BACT</name>
<evidence type="ECO:0000313" key="6">
    <source>
        <dbReference type="EMBL" id="MCO6042771.1"/>
    </source>
</evidence>
<keyword evidence="2" id="KW-0645">Protease</keyword>
<protein>
    <submittedName>
        <fullName evidence="6">NlpC/P60 family protein</fullName>
    </submittedName>
</protein>